<keyword evidence="10" id="KW-1185">Reference proteome</keyword>
<protein>
    <submittedName>
        <fullName evidence="9">FliM/FliN family flagellar motor switch protein</fullName>
    </submittedName>
</protein>
<keyword evidence="5" id="KW-0283">Flagellar rotation</keyword>
<dbReference type="Proteomes" id="UP001589788">
    <property type="component" value="Unassembled WGS sequence"/>
</dbReference>
<keyword evidence="9" id="KW-0282">Flagellum</keyword>
<dbReference type="RefSeq" id="WP_377790365.1">
    <property type="nucleotide sequence ID" value="NZ_JBHLYQ010000145.1"/>
</dbReference>
<name>A0ABV6C4Y7_9ACTN</name>
<dbReference type="SUPFAM" id="SSF101801">
    <property type="entry name" value="Surface presentation of antigens (SPOA)"/>
    <property type="match status" value="1"/>
</dbReference>
<feature type="region of interest" description="Disordered" evidence="7">
    <location>
        <begin position="1"/>
        <end position="49"/>
    </location>
</feature>
<keyword evidence="6" id="KW-0472">Membrane</keyword>
<evidence type="ECO:0000259" key="8">
    <source>
        <dbReference type="Pfam" id="PF01052"/>
    </source>
</evidence>
<dbReference type="Pfam" id="PF01052">
    <property type="entry name" value="FliMN_C"/>
    <property type="match status" value="1"/>
</dbReference>
<gene>
    <name evidence="9" type="ORF">ACFFRE_11385</name>
</gene>
<accession>A0ABV6C4Y7</accession>
<evidence type="ECO:0000256" key="4">
    <source>
        <dbReference type="ARBA" id="ARBA00022500"/>
    </source>
</evidence>
<dbReference type="Gene3D" id="2.30.330.10">
    <property type="entry name" value="SpoA-like"/>
    <property type="match status" value="1"/>
</dbReference>
<comment type="similarity">
    <text evidence="2">Belongs to the FliN/MopA/SpaO family.</text>
</comment>
<dbReference type="PRINTS" id="PR00956">
    <property type="entry name" value="FLGMOTORFLIN"/>
</dbReference>
<evidence type="ECO:0000256" key="2">
    <source>
        <dbReference type="ARBA" id="ARBA00009226"/>
    </source>
</evidence>
<dbReference type="EMBL" id="JBHLYQ010000145">
    <property type="protein sequence ID" value="MFC0082734.1"/>
    <property type="molecule type" value="Genomic_DNA"/>
</dbReference>
<comment type="subcellular location">
    <subcellularLocation>
        <location evidence="1">Cell membrane</location>
        <topology evidence="1">Peripheral membrane protein</topology>
        <orientation evidence="1">Cytoplasmic side</orientation>
    </subcellularLocation>
</comment>
<evidence type="ECO:0000313" key="10">
    <source>
        <dbReference type="Proteomes" id="UP001589788"/>
    </source>
</evidence>
<dbReference type="PANTHER" id="PTHR43484:SF1">
    <property type="entry name" value="FLAGELLAR MOTOR SWITCH PROTEIN FLIN"/>
    <property type="match status" value="1"/>
</dbReference>
<organism evidence="9 10">
    <name type="scientific">Aciditerrimonas ferrireducens</name>
    <dbReference type="NCBI Taxonomy" id="667306"/>
    <lineage>
        <taxon>Bacteria</taxon>
        <taxon>Bacillati</taxon>
        <taxon>Actinomycetota</taxon>
        <taxon>Acidimicrobiia</taxon>
        <taxon>Acidimicrobiales</taxon>
        <taxon>Acidimicrobiaceae</taxon>
        <taxon>Aciditerrimonas</taxon>
    </lineage>
</organism>
<keyword evidence="3" id="KW-1003">Cell membrane</keyword>
<sequence length="170" mass="16270">MIVESVQEATVVGVEEQPGAPEDPGVPGPASGSALGTSATPGEGPRSAAAPAPAAAAVAAAVDGAGAVGGAGVVGGAGAMGGTGSGSGSRHALRVLQNVELAVTVELGRARLAVRELLELRAGSIVELDRAAGSLVDVMVNGTLLARARVLVVDDELGVRITGVVGGEPA</sequence>
<evidence type="ECO:0000256" key="7">
    <source>
        <dbReference type="SAM" id="MobiDB-lite"/>
    </source>
</evidence>
<dbReference type="InterPro" id="IPR001172">
    <property type="entry name" value="FliN_T3SS_HrcQb"/>
</dbReference>
<keyword evidence="4" id="KW-0145">Chemotaxis</keyword>
<keyword evidence="9" id="KW-0966">Cell projection</keyword>
<proteinExistence type="inferred from homology"/>
<evidence type="ECO:0000313" key="9">
    <source>
        <dbReference type="EMBL" id="MFC0082734.1"/>
    </source>
</evidence>
<keyword evidence="9" id="KW-0969">Cilium</keyword>
<reference evidence="9 10" key="1">
    <citation type="submission" date="2024-09" db="EMBL/GenBank/DDBJ databases">
        <authorList>
            <person name="Sun Q."/>
            <person name="Mori K."/>
        </authorList>
    </citation>
    <scope>NUCLEOTIDE SEQUENCE [LARGE SCALE GENOMIC DNA]</scope>
    <source>
        <strain evidence="9 10">JCM 15389</strain>
    </source>
</reference>
<evidence type="ECO:0000256" key="5">
    <source>
        <dbReference type="ARBA" id="ARBA00022779"/>
    </source>
</evidence>
<evidence type="ECO:0000256" key="3">
    <source>
        <dbReference type="ARBA" id="ARBA00022475"/>
    </source>
</evidence>
<feature type="domain" description="Flagellar motor switch protein FliN-like C-terminal" evidence="8">
    <location>
        <begin position="96"/>
        <end position="165"/>
    </location>
</feature>
<evidence type="ECO:0000256" key="6">
    <source>
        <dbReference type="ARBA" id="ARBA00023136"/>
    </source>
</evidence>
<dbReference type="PANTHER" id="PTHR43484">
    <property type="match status" value="1"/>
</dbReference>
<dbReference type="InterPro" id="IPR001543">
    <property type="entry name" value="FliN-like_C"/>
</dbReference>
<evidence type="ECO:0000256" key="1">
    <source>
        <dbReference type="ARBA" id="ARBA00004413"/>
    </source>
</evidence>
<dbReference type="InterPro" id="IPR051469">
    <property type="entry name" value="FliN/MopA/SpaO"/>
</dbReference>
<comment type="caution">
    <text evidence="9">The sequence shown here is derived from an EMBL/GenBank/DDBJ whole genome shotgun (WGS) entry which is preliminary data.</text>
</comment>
<dbReference type="InterPro" id="IPR036429">
    <property type="entry name" value="SpoA-like_sf"/>
</dbReference>